<dbReference type="EMBL" id="RAQO01000008">
    <property type="protein sequence ID" value="RKF15929.1"/>
    <property type="molecule type" value="Genomic_DNA"/>
</dbReference>
<proteinExistence type="predicted"/>
<comment type="caution">
    <text evidence="2">The sequence shown here is derived from an EMBL/GenBank/DDBJ whole genome shotgun (WGS) entry which is preliminary data.</text>
</comment>
<organism evidence="2 3">
    <name type="scientific">Alginatibacterium sediminis</name>
    <dbReference type="NCBI Taxonomy" id="2164068"/>
    <lineage>
        <taxon>Bacteria</taxon>
        <taxon>Pseudomonadati</taxon>
        <taxon>Pseudomonadota</taxon>
        <taxon>Gammaproteobacteria</taxon>
        <taxon>Alteromonadales</taxon>
        <taxon>Alteromonadaceae</taxon>
        <taxon>Alginatibacterium</taxon>
    </lineage>
</organism>
<dbReference type="AlphaFoldDB" id="A0A420E8Y3"/>
<keyword evidence="2" id="KW-0808">Transferase</keyword>
<dbReference type="GO" id="GO:0032259">
    <property type="term" value="P:methylation"/>
    <property type="evidence" value="ECO:0007669"/>
    <property type="project" value="UniProtKB-KW"/>
</dbReference>
<dbReference type="Proteomes" id="UP000286482">
    <property type="component" value="Unassembled WGS sequence"/>
</dbReference>
<dbReference type="InterPro" id="IPR025714">
    <property type="entry name" value="Methyltranfer_dom"/>
</dbReference>
<evidence type="ECO:0000313" key="3">
    <source>
        <dbReference type="Proteomes" id="UP000286482"/>
    </source>
</evidence>
<dbReference type="PANTHER" id="PTHR13369:SF0">
    <property type="entry name" value="GLUTATHIONE S-TRANSFERASE C-TERMINAL DOMAIN-CONTAINING PROTEIN"/>
    <property type="match status" value="1"/>
</dbReference>
<dbReference type="GO" id="GO:0008168">
    <property type="term" value="F:methyltransferase activity"/>
    <property type="evidence" value="ECO:0007669"/>
    <property type="project" value="UniProtKB-KW"/>
</dbReference>
<feature type="domain" description="Methyltransferase" evidence="1">
    <location>
        <begin position="122"/>
        <end position="226"/>
    </location>
</feature>
<dbReference type="OrthoDB" id="5298194at2"/>
<dbReference type="Pfam" id="PF13679">
    <property type="entry name" value="Methyltransf_32"/>
    <property type="match status" value="1"/>
</dbReference>
<protein>
    <submittedName>
        <fullName evidence="2">Methyltransferase</fullName>
    </submittedName>
</protein>
<accession>A0A420E8Y3</accession>
<evidence type="ECO:0000259" key="1">
    <source>
        <dbReference type="Pfam" id="PF13679"/>
    </source>
</evidence>
<sequence length="406" mass="47414">MSNHLVKLFVELDTALADSQAFWNIQAFEYQHLPKQWPKPLRDWLSQQGESDLDCLESKTQNQKVRHLESLVGGLNFPRVEFPKIANAEIDLPFWITNGIKGRKLDQLQQFCCAIPRTELPRLEWCAGKGHLGRIAYHINPQPTQSLEWDDQLCLEGAQLAKQHNMDIQFQNCDVLNSEVQLTCSQQHVLALHACGDLHTHLLKQACATQTQVLSISPCCYHRIQASDYRPLSQLAAKSQLRLSRKSLKLAVQQSVTSGKRTQRLRDVELLWRLSADELQRKYSLEKNYRPLASFPKQWLSQEQGFKKFIQWAAAHYRIELPSDINFSELEMTVKLRRINLRRIELIQHIFQRELETWLILDRAIYLTEHNYDVVVQHFCDFEISPRNFLINAKHISYKQGPKHEF</sequence>
<gene>
    <name evidence="2" type="ORF">DBZ36_16320</name>
</gene>
<keyword evidence="3" id="KW-1185">Reference proteome</keyword>
<dbReference type="RefSeq" id="WP_120356014.1">
    <property type="nucleotide sequence ID" value="NZ_RAQO01000008.1"/>
</dbReference>
<keyword evidence="2" id="KW-0489">Methyltransferase</keyword>
<dbReference type="PANTHER" id="PTHR13369">
    <property type="match status" value="1"/>
</dbReference>
<reference evidence="2 3" key="1">
    <citation type="submission" date="2018-09" db="EMBL/GenBank/DDBJ databases">
        <authorList>
            <person name="Wang Z."/>
        </authorList>
    </citation>
    <scope>NUCLEOTIDE SEQUENCE [LARGE SCALE GENOMIC DNA]</scope>
    <source>
        <strain evidence="2 3">ALS 81</strain>
    </source>
</reference>
<name>A0A420E8Y3_9ALTE</name>
<evidence type="ECO:0000313" key="2">
    <source>
        <dbReference type="EMBL" id="RKF15929.1"/>
    </source>
</evidence>